<dbReference type="RefSeq" id="WP_006603467.1">
    <property type="nucleotide sequence ID" value="NZ_CP072931.1"/>
</dbReference>
<reference evidence="2" key="1">
    <citation type="journal article" date="2012" name="J. Bacteriol.">
        <title>Genome Sequence of Streptomyces auratus Strain AGR0001, a Phoslactomycin-Producing Actinomycete.</title>
        <authorList>
            <person name="Han X."/>
            <person name="Li M."/>
            <person name="Ding Z."/>
            <person name="Zhao J."/>
            <person name="Ji K."/>
            <person name="Wen M."/>
            <person name="Lu T."/>
        </authorList>
    </citation>
    <scope>NUCLEOTIDE SEQUENCE [LARGE SCALE GENOMIC DNA]</scope>
    <source>
        <strain evidence="2">AGR0001</strain>
    </source>
</reference>
<protein>
    <submittedName>
        <fullName evidence="2">Uncharacterized protein</fullName>
    </submittedName>
</protein>
<name>J1S8Y0_9ACTN</name>
<dbReference type="HOGENOM" id="CLU_373346_0_0_11"/>
<organism evidence="2">
    <name type="scientific">Streptomyces auratus AGR0001</name>
    <dbReference type="NCBI Taxonomy" id="1160718"/>
    <lineage>
        <taxon>Bacteria</taxon>
        <taxon>Bacillati</taxon>
        <taxon>Actinomycetota</taxon>
        <taxon>Actinomycetes</taxon>
        <taxon>Kitasatosporales</taxon>
        <taxon>Streptomycetaceae</taxon>
        <taxon>Streptomyces</taxon>
    </lineage>
</organism>
<dbReference type="eggNOG" id="ENOG50331MC">
    <property type="taxonomic scope" value="Bacteria"/>
</dbReference>
<dbReference type="InterPro" id="IPR016024">
    <property type="entry name" value="ARM-type_fold"/>
</dbReference>
<dbReference type="EMBL" id="AJGV01000065">
    <property type="protein sequence ID" value="EJJ07297.1"/>
    <property type="molecule type" value="Genomic_DNA"/>
</dbReference>
<feature type="region of interest" description="Disordered" evidence="1">
    <location>
        <begin position="1"/>
        <end position="70"/>
    </location>
</feature>
<proteinExistence type="predicted"/>
<evidence type="ECO:0000256" key="1">
    <source>
        <dbReference type="SAM" id="MobiDB-lite"/>
    </source>
</evidence>
<dbReference type="InterPro" id="IPR011989">
    <property type="entry name" value="ARM-like"/>
</dbReference>
<dbReference type="OrthoDB" id="3655233at2"/>
<evidence type="ECO:0000313" key="3">
    <source>
        <dbReference type="EMBL" id="QTZ93814.1"/>
    </source>
</evidence>
<dbReference type="STRING" id="1160718.SU9_09499"/>
<dbReference type="PATRIC" id="fig|1160718.3.peg.1920"/>
<accession>J1S8Y0</accession>
<feature type="compositionally biased region" description="Basic and acidic residues" evidence="1">
    <location>
        <begin position="30"/>
        <end position="46"/>
    </location>
</feature>
<dbReference type="SUPFAM" id="SSF48371">
    <property type="entry name" value="ARM repeat"/>
    <property type="match status" value="1"/>
</dbReference>
<dbReference type="AlphaFoldDB" id="J1S8Y0"/>
<gene>
    <name evidence="3" type="ORF">SU9_022145</name>
    <name evidence="2" type="ORF">SU9_09499</name>
</gene>
<sequence length="744" mass="79537">MSEEALASRPPVGTSAPDSEPTDTAPSTEEPPKRESRPFDEEHDGPISESDALRSLTSDTGHDSAERSEARRASAIADLISARLNADTSGTRIGTLALFNETVSFGGGFHTGGSHGTKAPRRAGAFAALTSSELDEYTELFVQPDGYDTALEDLCEQALLVLTGPPGSGRTATAVNLLSEASALSGPQEGGCHRLLDPSVLTESGWEPPAKNCGYLAEVDEGPAGARDFGVRQLTSLAAALRAADCRLILTGGHDLALAATSASGSETFARHTLAPLDPLTILERRVLGHAPEPGARARLHALLRADNARSALREQPAARHAVRLASVITAEGDLAAAVAALRDPSDQVRSWFQQHRAPEAVAFALAAAVLEESSYLTVAEAAVKLHTALTPPEPAPPDLRFADRLGHEQQWIRLDSTGPLGASGPPRVRFRGALLSQAVLVHAWSTLDGRREAFLEWLRRLLGHRDLEVRARASVAAGVLAWADHHYAVYRFLTGWAGSTSWPQRHAAATALGVAGSRPESAEAIWALLDEWARGGSTAYQRRLAGTAANAVGGILGRTAPDRAVDVLRSALDRGDDWGTLPSVAWGGVRLIHQGQAPALLEAYLDWSASKDLSPMVVKTLSAFVFAVSRPYERLPTDTKASGVAGVPLLLSSLPEHSEQVAELWARALARRPVQDSALPALREWIDTYAPLCPDGLTRIAALLTDVASRPGKHRERLLWWLDKWAADRDRPSANAAWLRRHI</sequence>
<dbReference type="Proteomes" id="UP000009036">
    <property type="component" value="Chromosome"/>
</dbReference>
<evidence type="ECO:0000313" key="4">
    <source>
        <dbReference type="Proteomes" id="UP000009036"/>
    </source>
</evidence>
<dbReference type="KEGG" id="sauh:SU9_022145"/>
<dbReference type="EMBL" id="CP072931">
    <property type="protein sequence ID" value="QTZ93814.1"/>
    <property type="molecule type" value="Genomic_DNA"/>
</dbReference>
<feature type="compositionally biased region" description="Basic and acidic residues" evidence="1">
    <location>
        <begin position="60"/>
        <end position="70"/>
    </location>
</feature>
<reference evidence="3" key="2">
    <citation type="submission" date="2021-04" db="EMBL/GenBank/DDBJ databases">
        <authorList>
            <person name="Wen M.-L."/>
            <person name="Han X.-L."/>
            <person name="Xiong J."/>
        </authorList>
    </citation>
    <scope>NUCLEOTIDE SEQUENCE</scope>
    <source>
        <strain evidence="3">AGR0001</strain>
    </source>
</reference>
<dbReference type="Gene3D" id="1.25.10.10">
    <property type="entry name" value="Leucine-rich Repeat Variant"/>
    <property type="match status" value="1"/>
</dbReference>
<keyword evidence="4" id="KW-1185">Reference proteome</keyword>
<evidence type="ECO:0000313" key="2">
    <source>
        <dbReference type="EMBL" id="EJJ07297.1"/>
    </source>
</evidence>